<organism evidence="3 4">
    <name type="scientific">Candidatus Enterococcus murrayae</name>
    <dbReference type="NCBI Taxonomy" id="2815321"/>
    <lineage>
        <taxon>Bacteria</taxon>
        <taxon>Bacillati</taxon>
        <taxon>Bacillota</taxon>
        <taxon>Bacilli</taxon>
        <taxon>Lactobacillales</taxon>
        <taxon>Enterococcaceae</taxon>
        <taxon>Enterococcus</taxon>
    </lineage>
</organism>
<feature type="chain" id="PRO_5045761756" evidence="2">
    <location>
        <begin position="24"/>
        <end position="116"/>
    </location>
</feature>
<name>A0ABS3HGW2_9ENTE</name>
<evidence type="ECO:0000313" key="4">
    <source>
        <dbReference type="Proteomes" id="UP000664495"/>
    </source>
</evidence>
<feature type="signal peptide" evidence="2">
    <location>
        <begin position="1"/>
        <end position="23"/>
    </location>
</feature>
<sequence>MIRKKGLLLMVVFCLLNPIIARAEGQSGTVGIGFRESQKVPKETPEAPIENVLPMTTGRNYYQARGKSLPQTGTYQNHWFQYIGLFCLISWFWLFLFFRFKEDEESEEGRSLNEGE</sequence>
<accession>A0ABS3HGW2</accession>
<dbReference type="RefSeq" id="WP_207108454.1">
    <property type="nucleotide sequence ID" value="NZ_JAFLVR010000021.1"/>
</dbReference>
<dbReference type="NCBIfam" id="TIGR01167">
    <property type="entry name" value="LPXTG_anchor"/>
    <property type="match status" value="1"/>
</dbReference>
<keyword evidence="4" id="KW-1185">Reference proteome</keyword>
<keyword evidence="1" id="KW-0812">Transmembrane</keyword>
<keyword evidence="1" id="KW-1133">Transmembrane helix</keyword>
<feature type="transmembrane region" description="Helical" evidence="1">
    <location>
        <begin position="79"/>
        <end position="100"/>
    </location>
</feature>
<dbReference type="Proteomes" id="UP000664495">
    <property type="component" value="Unassembled WGS sequence"/>
</dbReference>
<evidence type="ECO:0000256" key="1">
    <source>
        <dbReference type="SAM" id="Phobius"/>
    </source>
</evidence>
<protein>
    <submittedName>
        <fullName evidence="3">LPXTG cell wall anchor domain-containing protein</fullName>
    </submittedName>
</protein>
<comment type="caution">
    <text evidence="3">The sequence shown here is derived from an EMBL/GenBank/DDBJ whole genome shotgun (WGS) entry which is preliminary data.</text>
</comment>
<keyword evidence="2" id="KW-0732">Signal</keyword>
<proteinExistence type="predicted"/>
<keyword evidence="1" id="KW-0472">Membrane</keyword>
<dbReference type="EMBL" id="JAFLVR010000021">
    <property type="protein sequence ID" value="MBO0452682.1"/>
    <property type="molecule type" value="Genomic_DNA"/>
</dbReference>
<gene>
    <name evidence="3" type="ORF">JZO85_10395</name>
</gene>
<evidence type="ECO:0000256" key="2">
    <source>
        <dbReference type="SAM" id="SignalP"/>
    </source>
</evidence>
<evidence type="ECO:0000313" key="3">
    <source>
        <dbReference type="EMBL" id="MBO0452682.1"/>
    </source>
</evidence>
<reference evidence="3 4" key="1">
    <citation type="submission" date="2021-03" db="EMBL/GenBank/DDBJ databases">
        <title>Enterococcal diversity collection.</title>
        <authorList>
            <person name="Gilmore M.S."/>
            <person name="Schwartzman J."/>
            <person name="Van Tyne D."/>
            <person name="Martin M."/>
            <person name="Earl A.M."/>
            <person name="Manson A.L."/>
            <person name="Straub T."/>
            <person name="Salamzade R."/>
            <person name="Saavedra J."/>
            <person name="Lebreton F."/>
            <person name="Prichula J."/>
            <person name="Schaufler K."/>
            <person name="Gaca A."/>
            <person name="Sgardioli B."/>
            <person name="Wagenaar J."/>
            <person name="Strong T."/>
        </authorList>
    </citation>
    <scope>NUCLEOTIDE SEQUENCE [LARGE SCALE GENOMIC DNA]</scope>
    <source>
        <strain evidence="3 4">MJM16</strain>
    </source>
</reference>